<name>A0A9P7U8S6_9PEZI</name>
<keyword evidence="3" id="KW-1185">Reference proteome</keyword>
<dbReference type="Pfam" id="PF07956">
    <property type="entry name" value="DUF1690"/>
    <property type="match status" value="1"/>
</dbReference>
<evidence type="ECO:0000256" key="1">
    <source>
        <dbReference type="SAM" id="MobiDB-lite"/>
    </source>
</evidence>
<protein>
    <recommendedName>
        <fullName evidence="4">DUF1690 domain-containing protein</fullName>
    </recommendedName>
</protein>
<dbReference type="InterPro" id="IPR012471">
    <property type="entry name" value="DUF1690"/>
</dbReference>
<dbReference type="AlphaFoldDB" id="A0A9P7U8S6"/>
<accession>A0A9P7U8S6</accession>
<sequence>MTKVAEQDGCHVHLRRPIGACSLTTVCHGPENSIPSRPNIQITSPAIEAAIMGASESKPSSSTPPHLWKASSPSGISHDLVESLQTSHETDASRTQLTEIQIQRRVAEELKRLQAKESEALRLAHDKIATEDKPAPEGQRSHESVKKEVEALRAKLAERKKVRDLPEAVETARGNVVRCLRDNDRRPLDCWQEVEAFKEEVKRLEKGWVEKIVS</sequence>
<reference evidence="2" key="1">
    <citation type="submission" date="2021-05" db="EMBL/GenBank/DDBJ databases">
        <title>Comparative genomics of three Colletotrichum scovillei strains and genetic complementation revealed genes involved fungal growth and virulence on chili pepper.</title>
        <authorList>
            <person name="Hsieh D.-K."/>
            <person name="Chuang S.-C."/>
            <person name="Chen C.-Y."/>
            <person name="Chao Y.-T."/>
            <person name="Lu M.-Y.J."/>
            <person name="Lee M.-H."/>
            <person name="Shih M.-C."/>
        </authorList>
    </citation>
    <scope>NUCLEOTIDE SEQUENCE</scope>
    <source>
        <strain evidence="2">Coll-153</strain>
    </source>
</reference>
<gene>
    <name evidence="2" type="ORF">JMJ77_015102</name>
</gene>
<comment type="caution">
    <text evidence="2">The sequence shown here is derived from an EMBL/GenBank/DDBJ whole genome shotgun (WGS) entry which is preliminary data.</text>
</comment>
<dbReference type="Proteomes" id="UP000699042">
    <property type="component" value="Unassembled WGS sequence"/>
</dbReference>
<evidence type="ECO:0000313" key="2">
    <source>
        <dbReference type="EMBL" id="KAG7046884.1"/>
    </source>
</evidence>
<feature type="region of interest" description="Disordered" evidence="1">
    <location>
        <begin position="54"/>
        <end position="74"/>
    </location>
</feature>
<dbReference type="OrthoDB" id="5544375at2759"/>
<dbReference type="EMBL" id="JAESDN010000008">
    <property type="protein sequence ID" value="KAG7046884.1"/>
    <property type="molecule type" value="Genomic_DNA"/>
</dbReference>
<organism evidence="2 3">
    <name type="scientific">Colletotrichum scovillei</name>
    <dbReference type="NCBI Taxonomy" id="1209932"/>
    <lineage>
        <taxon>Eukaryota</taxon>
        <taxon>Fungi</taxon>
        <taxon>Dikarya</taxon>
        <taxon>Ascomycota</taxon>
        <taxon>Pezizomycotina</taxon>
        <taxon>Sordariomycetes</taxon>
        <taxon>Hypocreomycetidae</taxon>
        <taxon>Glomerellales</taxon>
        <taxon>Glomerellaceae</taxon>
        <taxon>Colletotrichum</taxon>
        <taxon>Colletotrichum acutatum species complex</taxon>
    </lineage>
</organism>
<proteinExistence type="predicted"/>
<evidence type="ECO:0000313" key="3">
    <source>
        <dbReference type="Proteomes" id="UP000699042"/>
    </source>
</evidence>
<evidence type="ECO:0008006" key="4">
    <source>
        <dbReference type="Google" id="ProtNLM"/>
    </source>
</evidence>